<reference evidence="2" key="1">
    <citation type="journal article" date="2020" name="Stud. Mycol.">
        <title>101 Dothideomycetes genomes: a test case for predicting lifestyles and emergence of pathogens.</title>
        <authorList>
            <person name="Haridas S."/>
            <person name="Albert R."/>
            <person name="Binder M."/>
            <person name="Bloem J."/>
            <person name="Labutti K."/>
            <person name="Salamov A."/>
            <person name="Andreopoulos B."/>
            <person name="Baker S."/>
            <person name="Barry K."/>
            <person name="Bills G."/>
            <person name="Bluhm B."/>
            <person name="Cannon C."/>
            <person name="Castanera R."/>
            <person name="Culley D."/>
            <person name="Daum C."/>
            <person name="Ezra D."/>
            <person name="Gonzalez J."/>
            <person name="Henrissat B."/>
            <person name="Kuo A."/>
            <person name="Liang C."/>
            <person name="Lipzen A."/>
            <person name="Lutzoni F."/>
            <person name="Magnuson J."/>
            <person name="Mondo S."/>
            <person name="Nolan M."/>
            <person name="Ohm R."/>
            <person name="Pangilinan J."/>
            <person name="Park H.-J."/>
            <person name="Ramirez L."/>
            <person name="Alfaro M."/>
            <person name="Sun H."/>
            <person name="Tritt A."/>
            <person name="Yoshinaga Y."/>
            <person name="Zwiers L.-H."/>
            <person name="Turgeon B."/>
            <person name="Goodwin S."/>
            <person name="Spatafora J."/>
            <person name="Crous P."/>
            <person name="Grigoriev I."/>
        </authorList>
    </citation>
    <scope>NUCLEOTIDE SEQUENCE</scope>
    <source>
        <strain evidence="2">CBS 107.79</strain>
    </source>
</reference>
<feature type="compositionally biased region" description="Polar residues" evidence="1">
    <location>
        <begin position="114"/>
        <end position="129"/>
    </location>
</feature>
<feature type="region of interest" description="Disordered" evidence="1">
    <location>
        <begin position="56"/>
        <end position="129"/>
    </location>
</feature>
<evidence type="ECO:0000256" key="1">
    <source>
        <dbReference type="SAM" id="MobiDB-lite"/>
    </source>
</evidence>
<evidence type="ECO:0000313" key="3">
    <source>
        <dbReference type="Proteomes" id="UP000800036"/>
    </source>
</evidence>
<dbReference type="InterPro" id="IPR036770">
    <property type="entry name" value="Ankyrin_rpt-contain_sf"/>
</dbReference>
<keyword evidence="3" id="KW-1185">Reference proteome</keyword>
<dbReference type="AlphaFoldDB" id="A0A6A5UT41"/>
<dbReference type="SUPFAM" id="SSF48403">
    <property type="entry name" value="Ankyrin repeat"/>
    <property type="match status" value="1"/>
</dbReference>
<sequence length="526" mass="59182">MTTVSNSLPRLSSRYLSFVRAIQVAYTESWSRNAISAGKTERGATQSTAFGRSKYANAAPEKGLPCSEPQEAVLGRPKRNPDFQWSNRDSSTDGLRKRKRDTELDVVHEESAEQDPSVTTESPQGPQSCLQSKFPDWAFMLSWYPMLKRAMAKLEQLNNDILQVFGLDSKMSTPRYEAFASFTQRLVPLVLNEATCALQAHPENQMALFPLLARLLNDCIYTAPADTRVSAMACCELPYTVETKRKMFAQADDIVNDFQMRIDRLVGHVQAKVRSQHRCSCDDGSYIQSELDAIVILVGEINARVQRIFDTGFFGLELPPTIKDSAIFIDDHCVYFNALFVGEEFLDCLGRTGLHRFYDLGQLLVPAPGESVQELPWSVHEKFKGNFKEIADAFARTDLLGRNPLHILIRHGLLFTEHLPTASTLKLETKNTQTVYGHSLLHYASSCMDPPFTDLKSLGLDPNLKDRSGNTAFFYVGKRGSVEVLESFFWSSRALSQTVRLNTRSLSKRLGATEPMSLVFFHVHRL</sequence>
<gene>
    <name evidence="2" type="ORF">BU23DRAFT_282107</name>
</gene>
<accession>A0A6A5UT41</accession>
<evidence type="ECO:0000313" key="2">
    <source>
        <dbReference type="EMBL" id="KAF1967854.1"/>
    </source>
</evidence>
<protein>
    <submittedName>
        <fullName evidence="2">Uncharacterized protein</fullName>
    </submittedName>
</protein>
<name>A0A6A5UT41_9PLEO</name>
<proteinExistence type="predicted"/>
<organism evidence="2 3">
    <name type="scientific">Bimuria novae-zelandiae CBS 107.79</name>
    <dbReference type="NCBI Taxonomy" id="1447943"/>
    <lineage>
        <taxon>Eukaryota</taxon>
        <taxon>Fungi</taxon>
        <taxon>Dikarya</taxon>
        <taxon>Ascomycota</taxon>
        <taxon>Pezizomycotina</taxon>
        <taxon>Dothideomycetes</taxon>
        <taxon>Pleosporomycetidae</taxon>
        <taxon>Pleosporales</taxon>
        <taxon>Massarineae</taxon>
        <taxon>Didymosphaeriaceae</taxon>
        <taxon>Bimuria</taxon>
    </lineage>
</organism>
<dbReference type="Gene3D" id="1.25.40.20">
    <property type="entry name" value="Ankyrin repeat-containing domain"/>
    <property type="match status" value="1"/>
</dbReference>
<dbReference type="Proteomes" id="UP000800036">
    <property type="component" value="Unassembled WGS sequence"/>
</dbReference>
<dbReference type="EMBL" id="ML976727">
    <property type="protein sequence ID" value="KAF1967854.1"/>
    <property type="molecule type" value="Genomic_DNA"/>
</dbReference>
<feature type="compositionally biased region" description="Basic and acidic residues" evidence="1">
    <location>
        <begin position="90"/>
        <end position="111"/>
    </location>
</feature>